<dbReference type="Pfam" id="PF00534">
    <property type="entry name" value="Glycos_transf_1"/>
    <property type="match status" value="1"/>
</dbReference>
<gene>
    <name evidence="3" type="ORF">BAU18_002182</name>
</gene>
<comment type="caution">
    <text evidence="3">The sequence shown here is derived from an EMBL/GenBank/DDBJ whole genome shotgun (WGS) entry which is preliminary data.</text>
</comment>
<keyword evidence="4" id="KW-1185">Reference proteome</keyword>
<name>A0ABV0F3C5_9ENTE</name>
<protein>
    <recommendedName>
        <fullName evidence="5">Glycosyltransferase</fullName>
    </recommendedName>
</protein>
<dbReference type="Proteomes" id="UP001429357">
    <property type="component" value="Unassembled WGS sequence"/>
</dbReference>
<feature type="domain" description="Glycosyl transferase family 1" evidence="1">
    <location>
        <begin position="173"/>
        <end position="327"/>
    </location>
</feature>
<feature type="domain" description="Glycosyltransferase subfamily 4-like N-terminal" evidence="2">
    <location>
        <begin position="14"/>
        <end position="169"/>
    </location>
</feature>
<dbReference type="InterPro" id="IPR001296">
    <property type="entry name" value="Glyco_trans_1"/>
</dbReference>
<proteinExistence type="predicted"/>
<dbReference type="RefSeq" id="WP_347301081.1">
    <property type="nucleotide sequence ID" value="NZ_MAEI02000001.1"/>
</dbReference>
<dbReference type="Pfam" id="PF13439">
    <property type="entry name" value="Glyco_transf_4"/>
    <property type="match status" value="1"/>
</dbReference>
<dbReference type="EMBL" id="MAEI02000001">
    <property type="protein sequence ID" value="MEO1782570.1"/>
    <property type="molecule type" value="Genomic_DNA"/>
</dbReference>
<evidence type="ECO:0000259" key="1">
    <source>
        <dbReference type="Pfam" id="PF00534"/>
    </source>
</evidence>
<dbReference type="PANTHER" id="PTHR12526:SF630">
    <property type="entry name" value="GLYCOSYLTRANSFERASE"/>
    <property type="match status" value="1"/>
</dbReference>
<dbReference type="PANTHER" id="PTHR12526">
    <property type="entry name" value="GLYCOSYLTRANSFERASE"/>
    <property type="match status" value="1"/>
</dbReference>
<dbReference type="Gene3D" id="3.40.50.2000">
    <property type="entry name" value="Glycogen Phosphorylase B"/>
    <property type="match status" value="2"/>
</dbReference>
<reference evidence="3" key="2">
    <citation type="submission" date="2024-02" db="EMBL/GenBank/DDBJ databases">
        <title>The Genome Sequence of Enterococcus diestrammenae JM9A.</title>
        <authorList>
            <person name="Earl A."/>
            <person name="Manson A."/>
            <person name="Gilmore M."/>
            <person name="Sanders J."/>
            <person name="Shea T."/>
            <person name="Howe W."/>
            <person name="Livny J."/>
            <person name="Cuomo C."/>
            <person name="Neafsey D."/>
            <person name="Birren B."/>
        </authorList>
    </citation>
    <scope>NUCLEOTIDE SEQUENCE</scope>
    <source>
        <strain evidence="3">JM9A</strain>
    </source>
</reference>
<evidence type="ECO:0000313" key="3">
    <source>
        <dbReference type="EMBL" id="MEO1782570.1"/>
    </source>
</evidence>
<evidence type="ECO:0008006" key="5">
    <source>
        <dbReference type="Google" id="ProtNLM"/>
    </source>
</evidence>
<organism evidence="3 4">
    <name type="scientific">Enterococcus diestrammenae</name>
    <dbReference type="NCBI Taxonomy" id="1155073"/>
    <lineage>
        <taxon>Bacteria</taxon>
        <taxon>Bacillati</taxon>
        <taxon>Bacillota</taxon>
        <taxon>Bacilli</taxon>
        <taxon>Lactobacillales</taxon>
        <taxon>Enterococcaceae</taxon>
        <taxon>Enterococcus</taxon>
    </lineage>
</organism>
<evidence type="ECO:0000313" key="4">
    <source>
        <dbReference type="Proteomes" id="UP001429357"/>
    </source>
</evidence>
<accession>A0ABV0F3C5</accession>
<evidence type="ECO:0000259" key="2">
    <source>
        <dbReference type="Pfam" id="PF13439"/>
    </source>
</evidence>
<dbReference type="InterPro" id="IPR028098">
    <property type="entry name" value="Glyco_trans_4-like_N"/>
</dbReference>
<dbReference type="SUPFAM" id="SSF53756">
    <property type="entry name" value="UDP-Glycosyltransferase/glycogen phosphorylase"/>
    <property type="match status" value="1"/>
</dbReference>
<reference evidence="3" key="1">
    <citation type="submission" date="2016-06" db="EMBL/GenBank/DDBJ databases">
        <authorList>
            <person name="Van Tyne D."/>
        </authorList>
    </citation>
    <scope>NUCLEOTIDE SEQUENCE</scope>
    <source>
        <strain evidence="3">JM9A</strain>
    </source>
</reference>
<sequence>MKNLVFIILNGAEYGGSEKNVSDIINNLDPNYQITLICSKNNRIVDRLTKNVKIYPMDRGLLSWIKICRFLNKKSPDIVHLHAARAIFMGRVAANLVNFIGKKQIRIVTTVHGLYFSTTKSNFVIRWLFRFLSSKDDCTIAVSKKDKELLIEKYGYNRNVNVIYNGIDTRMFKGISHDTNDLGFIGRLSPQKNPEIMIQLAKSVPENCNINIYGEGPLLSGMKAEAVKNNITNIHFKGFSDDITNAFSNIRILISPSVFEGLPYTYIESLASGIPVICTNVGGVNEIVDDLINGILIDREKDILSQILFAIKKISLDYDNFSRNAQKKSEDFSIEKMIENYTEMYTTVMEKSK</sequence>